<organism evidence="1">
    <name type="scientific">Rhizophora mucronata</name>
    <name type="common">Asiatic mangrove</name>
    <dbReference type="NCBI Taxonomy" id="61149"/>
    <lineage>
        <taxon>Eukaryota</taxon>
        <taxon>Viridiplantae</taxon>
        <taxon>Streptophyta</taxon>
        <taxon>Embryophyta</taxon>
        <taxon>Tracheophyta</taxon>
        <taxon>Spermatophyta</taxon>
        <taxon>Magnoliopsida</taxon>
        <taxon>eudicotyledons</taxon>
        <taxon>Gunneridae</taxon>
        <taxon>Pentapetalae</taxon>
        <taxon>rosids</taxon>
        <taxon>fabids</taxon>
        <taxon>Malpighiales</taxon>
        <taxon>Rhizophoraceae</taxon>
        <taxon>Rhizophora</taxon>
    </lineage>
</organism>
<reference evidence="1" key="1">
    <citation type="submission" date="2018-02" db="EMBL/GenBank/DDBJ databases">
        <title>Rhizophora mucronata_Transcriptome.</title>
        <authorList>
            <person name="Meera S.P."/>
            <person name="Sreeshan A."/>
            <person name="Augustine A."/>
        </authorList>
    </citation>
    <scope>NUCLEOTIDE SEQUENCE</scope>
    <source>
        <tissue evidence="1">Leaf</tissue>
    </source>
</reference>
<sequence length="59" mass="6639">MVHLASAFHQKQFCSSIQSSKHPSLSSAYKWQLQASIQQALEAEGFLDSQRLSKPKDSF</sequence>
<dbReference type="EMBL" id="GGEC01074554">
    <property type="protein sequence ID" value="MBX55038.1"/>
    <property type="molecule type" value="Transcribed_RNA"/>
</dbReference>
<name>A0A2P2PJW6_RHIMU</name>
<protein>
    <submittedName>
        <fullName evidence="1">Uncharacterized protein</fullName>
    </submittedName>
</protein>
<dbReference type="AlphaFoldDB" id="A0A2P2PJW6"/>
<proteinExistence type="predicted"/>
<accession>A0A2P2PJW6</accession>
<evidence type="ECO:0000313" key="1">
    <source>
        <dbReference type="EMBL" id="MBX55038.1"/>
    </source>
</evidence>